<accession>A0AAV3Y1Q1</accession>
<dbReference type="EMBL" id="BLXT01000427">
    <property type="protein sequence ID" value="GFN76873.1"/>
    <property type="molecule type" value="Genomic_DNA"/>
</dbReference>
<dbReference type="Proteomes" id="UP000735302">
    <property type="component" value="Unassembled WGS sequence"/>
</dbReference>
<gene>
    <name evidence="1" type="ORF">PoB_000337900</name>
</gene>
<sequence>MSRDDPEVVQNEKRKDCFSDPPMNNCWGCSSTDKNGPLISDRQTQTLKLSVVGQRIKENQENQNSVENDFSQAKSFDGKLLNAVTQFTTCTMNDPTPASVISLTDSESSSLLSSQVSNSKEFEFHTTYCDVKHDQQLLPDIHDPANTSPSGPKMLQTKPETAKKIRHNSNSVGLPASFERYRQGNTSCRVLKPDSSNLQNPELRSSHRFGHVLAWNKTSSGKSGLQVGLLE</sequence>
<protein>
    <submittedName>
        <fullName evidence="1">Uncharacterized protein</fullName>
    </submittedName>
</protein>
<evidence type="ECO:0000313" key="1">
    <source>
        <dbReference type="EMBL" id="GFN76873.1"/>
    </source>
</evidence>
<dbReference type="AlphaFoldDB" id="A0AAV3Y1Q1"/>
<keyword evidence="2" id="KW-1185">Reference proteome</keyword>
<comment type="caution">
    <text evidence="1">The sequence shown here is derived from an EMBL/GenBank/DDBJ whole genome shotgun (WGS) entry which is preliminary data.</text>
</comment>
<proteinExistence type="predicted"/>
<organism evidence="1 2">
    <name type="scientific">Plakobranchus ocellatus</name>
    <dbReference type="NCBI Taxonomy" id="259542"/>
    <lineage>
        <taxon>Eukaryota</taxon>
        <taxon>Metazoa</taxon>
        <taxon>Spiralia</taxon>
        <taxon>Lophotrochozoa</taxon>
        <taxon>Mollusca</taxon>
        <taxon>Gastropoda</taxon>
        <taxon>Heterobranchia</taxon>
        <taxon>Euthyneura</taxon>
        <taxon>Panpulmonata</taxon>
        <taxon>Sacoglossa</taxon>
        <taxon>Placobranchoidea</taxon>
        <taxon>Plakobranchidae</taxon>
        <taxon>Plakobranchus</taxon>
    </lineage>
</organism>
<name>A0AAV3Y1Q1_9GAST</name>
<evidence type="ECO:0000313" key="2">
    <source>
        <dbReference type="Proteomes" id="UP000735302"/>
    </source>
</evidence>
<reference evidence="1 2" key="1">
    <citation type="journal article" date="2021" name="Elife">
        <title>Chloroplast acquisition without the gene transfer in kleptoplastic sea slugs, Plakobranchus ocellatus.</title>
        <authorList>
            <person name="Maeda T."/>
            <person name="Takahashi S."/>
            <person name="Yoshida T."/>
            <person name="Shimamura S."/>
            <person name="Takaki Y."/>
            <person name="Nagai Y."/>
            <person name="Toyoda A."/>
            <person name="Suzuki Y."/>
            <person name="Arimoto A."/>
            <person name="Ishii H."/>
            <person name="Satoh N."/>
            <person name="Nishiyama T."/>
            <person name="Hasebe M."/>
            <person name="Maruyama T."/>
            <person name="Minagawa J."/>
            <person name="Obokata J."/>
            <person name="Shigenobu S."/>
        </authorList>
    </citation>
    <scope>NUCLEOTIDE SEQUENCE [LARGE SCALE GENOMIC DNA]</scope>
</reference>